<dbReference type="EMBL" id="BMHO01000001">
    <property type="protein sequence ID" value="GGD32925.1"/>
    <property type="molecule type" value="Genomic_DNA"/>
</dbReference>
<accession>A0A916Y778</accession>
<evidence type="ECO:0000313" key="3">
    <source>
        <dbReference type="Proteomes" id="UP000633205"/>
    </source>
</evidence>
<gene>
    <name evidence="2" type="ORF">GCM10010915_11650</name>
</gene>
<protein>
    <submittedName>
        <fullName evidence="2">Uncharacterized protein</fullName>
    </submittedName>
</protein>
<feature type="compositionally biased region" description="Basic and acidic residues" evidence="1">
    <location>
        <begin position="8"/>
        <end position="27"/>
    </location>
</feature>
<evidence type="ECO:0000313" key="2">
    <source>
        <dbReference type="EMBL" id="GGD32925.1"/>
    </source>
</evidence>
<feature type="region of interest" description="Disordered" evidence="1">
    <location>
        <begin position="1"/>
        <end position="91"/>
    </location>
</feature>
<feature type="compositionally biased region" description="Basic and acidic residues" evidence="1">
    <location>
        <begin position="39"/>
        <end position="58"/>
    </location>
</feature>
<name>A0A916Y778_9MICO</name>
<comment type="caution">
    <text evidence="2">The sequence shown here is derived from an EMBL/GenBank/DDBJ whole genome shotgun (WGS) entry which is preliminary data.</text>
</comment>
<sequence>MTMTDQQSSEKHQNQDADEKANERWDSEGGASDAQAPEDPPRTRRERAWDAARIEHWHGAKSTSETQQRADKWTRDHESDGEAAEDEQRNE</sequence>
<organism evidence="2 3">
    <name type="scientific">Microbacterium faecale</name>
    <dbReference type="NCBI Taxonomy" id="1804630"/>
    <lineage>
        <taxon>Bacteria</taxon>
        <taxon>Bacillati</taxon>
        <taxon>Actinomycetota</taxon>
        <taxon>Actinomycetes</taxon>
        <taxon>Micrococcales</taxon>
        <taxon>Microbacteriaceae</taxon>
        <taxon>Microbacterium</taxon>
    </lineage>
</organism>
<reference evidence="2" key="2">
    <citation type="submission" date="2020-09" db="EMBL/GenBank/DDBJ databases">
        <authorList>
            <person name="Sun Q."/>
            <person name="Zhou Y."/>
        </authorList>
    </citation>
    <scope>NUCLEOTIDE SEQUENCE</scope>
    <source>
        <strain evidence="2">CGMCC 1.15152</strain>
    </source>
</reference>
<keyword evidence="3" id="KW-1185">Reference proteome</keyword>
<dbReference type="AlphaFoldDB" id="A0A916Y778"/>
<feature type="compositionally biased region" description="Basic and acidic residues" evidence="1">
    <location>
        <begin position="68"/>
        <end position="91"/>
    </location>
</feature>
<reference evidence="2" key="1">
    <citation type="journal article" date="2014" name="Int. J. Syst. Evol. Microbiol.">
        <title>Complete genome sequence of Corynebacterium casei LMG S-19264T (=DSM 44701T), isolated from a smear-ripened cheese.</title>
        <authorList>
            <consortium name="US DOE Joint Genome Institute (JGI-PGF)"/>
            <person name="Walter F."/>
            <person name="Albersmeier A."/>
            <person name="Kalinowski J."/>
            <person name="Ruckert C."/>
        </authorList>
    </citation>
    <scope>NUCLEOTIDE SEQUENCE</scope>
    <source>
        <strain evidence="2">CGMCC 1.15152</strain>
    </source>
</reference>
<evidence type="ECO:0000256" key="1">
    <source>
        <dbReference type="SAM" id="MobiDB-lite"/>
    </source>
</evidence>
<proteinExistence type="predicted"/>
<dbReference type="Proteomes" id="UP000633205">
    <property type="component" value="Unassembled WGS sequence"/>
</dbReference>